<gene>
    <name evidence="1" type="ordered locus">Desru_0174</name>
</gene>
<keyword evidence="2" id="KW-1185">Reference proteome</keyword>
<dbReference type="KEGG" id="dru:Desru_0174"/>
<dbReference type="AlphaFoldDB" id="F6DMR5"/>
<reference evidence="2" key="1">
    <citation type="submission" date="2011-05" db="EMBL/GenBank/DDBJ databases">
        <title>Complete sequence of Desulfotomaculum ruminis DSM 2154.</title>
        <authorList>
            <person name="Lucas S."/>
            <person name="Copeland A."/>
            <person name="Lapidus A."/>
            <person name="Cheng J.-F."/>
            <person name="Goodwin L."/>
            <person name="Pitluck S."/>
            <person name="Lu M."/>
            <person name="Detter J.C."/>
            <person name="Han C."/>
            <person name="Tapia R."/>
            <person name="Land M."/>
            <person name="Hauser L."/>
            <person name="Kyrpides N."/>
            <person name="Ivanova N."/>
            <person name="Mikhailova N."/>
            <person name="Pagani I."/>
            <person name="Stams A.J.M."/>
            <person name="Plugge C.M."/>
            <person name="Muyzer G."/>
            <person name="Kuever J."/>
            <person name="Parshina S.N."/>
            <person name="Ivanova A.E."/>
            <person name="Nazina T.N."/>
            <person name="Brambilla E."/>
            <person name="Spring S."/>
            <person name="Klenk H.-P."/>
            <person name="Woyke T."/>
        </authorList>
    </citation>
    <scope>NUCLEOTIDE SEQUENCE [LARGE SCALE GENOMIC DNA]</scope>
    <source>
        <strain evidence="2">ATCC 23193 / DSM 2154 / NCIB 8452 / DL</strain>
    </source>
</reference>
<dbReference type="OrthoDB" id="1787166at2"/>
<dbReference type="EMBL" id="CP002780">
    <property type="protein sequence ID" value="AEG58473.1"/>
    <property type="molecule type" value="Genomic_DNA"/>
</dbReference>
<accession>F6DMR5</accession>
<name>F6DMR5_DESRL</name>
<reference evidence="1 2" key="2">
    <citation type="journal article" date="2012" name="Stand. Genomic Sci.">
        <title>Complete genome sequence of the sulfate-reducing firmicute Desulfotomaculum ruminis type strain (DL(T)).</title>
        <authorList>
            <person name="Spring S."/>
            <person name="Visser M."/>
            <person name="Lu M."/>
            <person name="Copeland A."/>
            <person name="Lapidus A."/>
            <person name="Lucas S."/>
            <person name="Cheng J.F."/>
            <person name="Han C."/>
            <person name="Tapia R."/>
            <person name="Goodwin L.A."/>
            <person name="Pitluck S."/>
            <person name="Ivanova N."/>
            <person name="Land M."/>
            <person name="Hauser L."/>
            <person name="Larimer F."/>
            <person name="Rohde M."/>
            <person name="Goker M."/>
            <person name="Detter J.C."/>
            <person name="Kyrpides N.C."/>
            <person name="Woyke T."/>
            <person name="Schaap P.J."/>
            <person name="Plugge C.M."/>
            <person name="Muyzer G."/>
            <person name="Kuever J."/>
            <person name="Pereira I.A."/>
            <person name="Parshina S.N."/>
            <person name="Bernier-Latmani R."/>
            <person name="Stams A.J."/>
            <person name="Klenk H.P."/>
        </authorList>
    </citation>
    <scope>NUCLEOTIDE SEQUENCE [LARGE SCALE GENOMIC DNA]</scope>
    <source>
        <strain evidence="2">ATCC 23193 / DSM 2154 / NCIB 8452 / DL</strain>
    </source>
</reference>
<dbReference type="RefSeq" id="WP_013840255.1">
    <property type="nucleotide sequence ID" value="NC_015589.1"/>
</dbReference>
<protein>
    <submittedName>
        <fullName evidence="1">Uncharacterized protein</fullName>
    </submittedName>
</protein>
<sequence length="81" mass="9139">MKKPVCPLCEEEMVMIMNDESQNTEPQIFALNELVRKPDGTYGINQERGLPVVVSLCNACGYLMQFSAHKFNRGQKKGCTK</sequence>
<evidence type="ECO:0000313" key="1">
    <source>
        <dbReference type="EMBL" id="AEG58473.1"/>
    </source>
</evidence>
<proteinExistence type="predicted"/>
<organism evidence="1 2">
    <name type="scientific">Desulforamulus ruminis (strain ATCC 23193 / DSM 2154 / NCIMB 8452 / DL)</name>
    <name type="common">Desulfotomaculum ruminis</name>
    <dbReference type="NCBI Taxonomy" id="696281"/>
    <lineage>
        <taxon>Bacteria</taxon>
        <taxon>Bacillati</taxon>
        <taxon>Bacillota</taxon>
        <taxon>Clostridia</taxon>
        <taxon>Eubacteriales</taxon>
        <taxon>Peptococcaceae</taxon>
        <taxon>Desulforamulus</taxon>
    </lineage>
</organism>
<dbReference type="STRING" id="696281.Desru_0174"/>
<dbReference type="Proteomes" id="UP000009234">
    <property type="component" value="Chromosome"/>
</dbReference>
<evidence type="ECO:0000313" key="2">
    <source>
        <dbReference type="Proteomes" id="UP000009234"/>
    </source>
</evidence>
<dbReference type="HOGENOM" id="CLU_2665101_0_0_9"/>